<dbReference type="KEGG" id="aak:AA2016_5539"/>
<gene>
    <name evidence="2" type="ORF">AA2016_5539</name>
    <name evidence="3" type="ORF">FHS67_000585</name>
</gene>
<dbReference type="RefSeq" id="WP_249926028.1">
    <property type="nucleotide sequence ID" value="NZ_CP015006.1"/>
</dbReference>
<accession>A0AAC9ASV6</accession>
<geneLocation type="plasmid" evidence="2 4">
    <name>pAA01</name>
</geneLocation>
<dbReference type="Gene3D" id="3.50.50.60">
    <property type="entry name" value="FAD/NAD(P)-binding domain"/>
    <property type="match status" value="1"/>
</dbReference>
<keyword evidence="2" id="KW-0614">Plasmid</keyword>
<evidence type="ECO:0000313" key="2">
    <source>
        <dbReference type="EMBL" id="AMS44444.1"/>
    </source>
</evidence>
<dbReference type="Gene3D" id="3.30.70.1990">
    <property type="match status" value="1"/>
</dbReference>
<dbReference type="Proteomes" id="UP000075755">
    <property type="component" value="Plasmid pAA01"/>
</dbReference>
<dbReference type="SUPFAM" id="SSF51905">
    <property type="entry name" value="FAD/NAD(P)-binding domain"/>
    <property type="match status" value="1"/>
</dbReference>
<evidence type="ECO:0000313" key="5">
    <source>
        <dbReference type="Proteomes" id="UP000577697"/>
    </source>
</evidence>
<dbReference type="InterPro" id="IPR050464">
    <property type="entry name" value="Zeta_carotene_desat/Oxidored"/>
</dbReference>
<dbReference type="AlphaFoldDB" id="A0AAC9ASV6"/>
<dbReference type="PANTHER" id="PTHR42923:SF17">
    <property type="entry name" value="AMINE OXIDASE DOMAIN-CONTAINING PROTEIN"/>
    <property type="match status" value="1"/>
</dbReference>
<dbReference type="InterPro" id="IPR002937">
    <property type="entry name" value="Amino_oxidase"/>
</dbReference>
<protein>
    <submittedName>
        <fullName evidence="3">NAD/FAD-binding protein</fullName>
    </submittedName>
    <submittedName>
        <fullName evidence="2">NADH-ubiquinone oxidoreductase subunit 6</fullName>
    </submittedName>
</protein>
<proteinExistence type="predicted"/>
<dbReference type="GO" id="GO:0016491">
    <property type="term" value="F:oxidoreductase activity"/>
    <property type="evidence" value="ECO:0007669"/>
    <property type="project" value="InterPro"/>
</dbReference>
<feature type="domain" description="Amine oxidase" evidence="1">
    <location>
        <begin position="23"/>
        <end position="283"/>
    </location>
</feature>
<reference evidence="3 5" key="2">
    <citation type="submission" date="2020-08" db="EMBL/GenBank/DDBJ databases">
        <title>Genomic Encyclopedia of Type Strains, Phase IV (KMG-IV): sequencing the most valuable type-strain genomes for metagenomic binning, comparative biology and taxonomic classification.</title>
        <authorList>
            <person name="Goeker M."/>
        </authorList>
    </citation>
    <scope>NUCLEOTIDE SEQUENCE [LARGE SCALE GENOMIC DNA]</scope>
    <source>
        <strain evidence="3 5">DSM 10368</strain>
    </source>
</reference>
<dbReference type="EMBL" id="JACICB010000002">
    <property type="protein sequence ID" value="MBB3704282.1"/>
    <property type="molecule type" value="Genomic_DNA"/>
</dbReference>
<evidence type="ECO:0000313" key="4">
    <source>
        <dbReference type="Proteomes" id="UP000075755"/>
    </source>
</evidence>
<keyword evidence="5" id="KW-1185">Reference proteome</keyword>
<name>A0AAC9ASV6_AMIAI</name>
<dbReference type="Pfam" id="PF01593">
    <property type="entry name" value="Amino_oxidase"/>
    <property type="match status" value="1"/>
</dbReference>
<organism evidence="2 4">
    <name type="scientific">Aminobacter aminovorans</name>
    <name type="common">Chelatobacter heintzii</name>
    <dbReference type="NCBI Taxonomy" id="83263"/>
    <lineage>
        <taxon>Bacteria</taxon>
        <taxon>Pseudomonadati</taxon>
        <taxon>Pseudomonadota</taxon>
        <taxon>Alphaproteobacteria</taxon>
        <taxon>Hyphomicrobiales</taxon>
        <taxon>Phyllobacteriaceae</taxon>
        <taxon>Aminobacter</taxon>
    </lineage>
</organism>
<reference evidence="2 4" key="1">
    <citation type="submission" date="2016-03" db="EMBL/GenBank/DDBJ databases">
        <title>Complete genome of Aminobacter aminovorans KCTC 2477.</title>
        <authorList>
            <person name="Kim K.M."/>
        </authorList>
    </citation>
    <scope>NUCLEOTIDE SEQUENCE [LARGE SCALE GENOMIC DNA]</scope>
    <source>
        <strain evidence="2 4">KCTC 2477</strain>
        <plasmid evidence="2 4">pAA01</plasmid>
    </source>
</reference>
<dbReference type="EMBL" id="CP015006">
    <property type="protein sequence ID" value="AMS44444.1"/>
    <property type="molecule type" value="Genomic_DNA"/>
</dbReference>
<dbReference type="InterPro" id="IPR036188">
    <property type="entry name" value="FAD/NAD-bd_sf"/>
</dbReference>
<evidence type="ECO:0000259" key="1">
    <source>
        <dbReference type="Pfam" id="PF01593"/>
    </source>
</evidence>
<sequence length="452" mass="50951">MSIDTSKELPDHARRVAVIGSGISGLSAAWLLGRKLDVTLYESEPRLGGHSNTVMVPTNDGALPVDTGFIVYNERNYPNLVALFREIDVPTAASNMSFAASLEGGKLEYSGSGLNGLIGQRGNVIRPRFWRMMRDILRFYREAPALLIRADLHGVSLGEYLDRNDYAPAFVEDHLLPMGAAIWSTTARDMRAYPLLAFVRFFASHGLLSLADRPKWRTVLGGSREYVRRLSANFADNIRLSTAVGNIARKNGRVVVTDTKGHADTFTDVVIATHANQALDLLSDADQQERALLGAFRYTNNLAVLHSDENLMPRRKRVWSSWNYIGEDRDDNSQPLCVTYWMNRLQNLNMRHPLFVTLNPTRQIDPAKIIGRYDYTHPLFDQRALDAQQQLWRLQGRRQTWFCGAYFGFGFHEDGLQSGLAVAESLADIRRPWKVRDESGRIALMPRLEAAE</sequence>
<dbReference type="PANTHER" id="PTHR42923">
    <property type="entry name" value="PROTOPORPHYRINOGEN OXIDASE"/>
    <property type="match status" value="1"/>
</dbReference>
<dbReference type="Proteomes" id="UP000577697">
    <property type="component" value="Unassembled WGS sequence"/>
</dbReference>
<dbReference type="Gene3D" id="1.10.405.20">
    <property type="match status" value="1"/>
</dbReference>
<evidence type="ECO:0000313" key="3">
    <source>
        <dbReference type="EMBL" id="MBB3704282.1"/>
    </source>
</evidence>